<protein>
    <submittedName>
        <fullName evidence="2">Aspartate-semialdehyde dehydrogenase</fullName>
        <ecNumber evidence="2">1.2.1.11</ecNumber>
    </submittedName>
</protein>
<reference evidence="2 3" key="1">
    <citation type="submission" date="2018-06" db="EMBL/GenBank/DDBJ databases">
        <authorList>
            <consortium name="Pathogen Informatics"/>
            <person name="Doyle S."/>
        </authorList>
    </citation>
    <scope>NUCLEOTIDE SEQUENCE [LARGE SCALE GENOMIC DNA]</scope>
    <source>
        <strain evidence="2 3">NCTC13335</strain>
    </source>
</reference>
<dbReference type="InterPro" id="IPR035333">
    <property type="entry name" value="DUF5389"/>
</dbReference>
<organism evidence="2 3">
    <name type="scientific">Haemophilus pittmaniae</name>
    <dbReference type="NCBI Taxonomy" id="249188"/>
    <lineage>
        <taxon>Bacteria</taxon>
        <taxon>Pseudomonadati</taxon>
        <taxon>Pseudomonadota</taxon>
        <taxon>Gammaproteobacteria</taxon>
        <taxon>Pasteurellales</taxon>
        <taxon>Pasteurellaceae</taxon>
        <taxon>Haemophilus</taxon>
    </lineage>
</organism>
<dbReference type="EMBL" id="UGHS01000003">
    <property type="protein sequence ID" value="STO92895.1"/>
    <property type="molecule type" value="Genomic_DNA"/>
</dbReference>
<dbReference type="Proteomes" id="UP000255264">
    <property type="component" value="Unassembled WGS sequence"/>
</dbReference>
<feature type="transmembrane region" description="Helical" evidence="1">
    <location>
        <begin position="12"/>
        <end position="32"/>
    </location>
</feature>
<feature type="transmembrane region" description="Helical" evidence="1">
    <location>
        <begin position="81"/>
        <end position="102"/>
    </location>
</feature>
<keyword evidence="1" id="KW-1133">Transmembrane helix</keyword>
<sequence>MKKQPIDGFRPFVWGIAVLCLPVLLSPLGILLSTNFAKNPSLSDWQVNTFSLFFWLYPFLLAIIARLLYKLEQHKHALAVQLLVGAILLFWAALIGICMIGFGL</sequence>
<evidence type="ECO:0000256" key="1">
    <source>
        <dbReference type="SAM" id="Phobius"/>
    </source>
</evidence>
<accession>A0A377IXD9</accession>
<evidence type="ECO:0000313" key="2">
    <source>
        <dbReference type="EMBL" id="STO92895.1"/>
    </source>
</evidence>
<dbReference type="EC" id="1.2.1.11" evidence="2"/>
<keyword evidence="1" id="KW-0472">Membrane</keyword>
<dbReference type="Pfam" id="PF17364">
    <property type="entry name" value="DUF5389"/>
    <property type="match status" value="1"/>
</dbReference>
<dbReference type="GO" id="GO:0004073">
    <property type="term" value="F:aspartate-semialdehyde dehydrogenase activity"/>
    <property type="evidence" value="ECO:0007669"/>
    <property type="project" value="UniProtKB-EC"/>
</dbReference>
<evidence type="ECO:0000313" key="3">
    <source>
        <dbReference type="Proteomes" id="UP000255264"/>
    </source>
</evidence>
<dbReference type="OrthoDB" id="5690765at2"/>
<feature type="transmembrane region" description="Helical" evidence="1">
    <location>
        <begin position="52"/>
        <end position="69"/>
    </location>
</feature>
<dbReference type="AlphaFoldDB" id="A0A377IXD9"/>
<proteinExistence type="predicted"/>
<gene>
    <name evidence="2" type="ORF">NCTC13335_00752</name>
</gene>
<keyword evidence="3" id="KW-1185">Reference proteome</keyword>
<keyword evidence="2" id="KW-0560">Oxidoreductase</keyword>
<dbReference type="RefSeq" id="WP_115002879.1">
    <property type="nucleotide sequence ID" value="NZ_JAHAHE010000023.1"/>
</dbReference>
<keyword evidence="1" id="KW-0812">Transmembrane</keyword>
<name>A0A377IXD9_9PAST</name>